<evidence type="ECO:0000313" key="12">
    <source>
        <dbReference type="EMBL" id="KAJ9163875.1"/>
    </source>
</evidence>
<dbReference type="Gene3D" id="1.10.510.10">
    <property type="entry name" value="Transferase(Phosphotransferase) domain 1"/>
    <property type="match status" value="1"/>
</dbReference>
<dbReference type="InterPro" id="IPR000719">
    <property type="entry name" value="Prot_kinase_dom"/>
</dbReference>
<dbReference type="Gene3D" id="3.30.200.20">
    <property type="entry name" value="Phosphorylase Kinase, domain 1"/>
    <property type="match status" value="1"/>
</dbReference>
<feature type="signal peptide" evidence="10">
    <location>
        <begin position="1"/>
        <end position="23"/>
    </location>
</feature>
<evidence type="ECO:0000256" key="8">
    <source>
        <dbReference type="ARBA" id="ARBA00023180"/>
    </source>
</evidence>
<organism evidence="12 13">
    <name type="scientific">Hevea brasiliensis</name>
    <name type="common">Para rubber tree</name>
    <name type="synonym">Siphonia brasiliensis</name>
    <dbReference type="NCBI Taxonomy" id="3981"/>
    <lineage>
        <taxon>Eukaryota</taxon>
        <taxon>Viridiplantae</taxon>
        <taxon>Streptophyta</taxon>
        <taxon>Embryophyta</taxon>
        <taxon>Tracheophyta</taxon>
        <taxon>Spermatophyta</taxon>
        <taxon>Magnoliopsida</taxon>
        <taxon>eudicotyledons</taxon>
        <taxon>Gunneridae</taxon>
        <taxon>Pentapetalae</taxon>
        <taxon>rosids</taxon>
        <taxon>fabids</taxon>
        <taxon>Malpighiales</taxon>
        <taxon>Euphorbiaceae</taxon>
        <taxon>Crotonoideae</taxon>
        <taxon>Micrandreae</taxon>
        <taxon>Hevea</taxon>
    </lineage>
</organism>
<keyword evidence="7 9" id="KW-0472">Membrane</keyword>
<dbReference type="SUPFAM" id="SSF52058">
    <property type="entry name" value="L domain-like"/>
    <property type="match status" value="1"/>
</dbReference>
<evidence type="ECO:0000256" key="2">
    <source>
        <dbReference type="ARBA" id="ARBA00022614"/>
    </source>
</evidence>
<dbReference type="PANTHER" id="PTHR48056:SF61">
    <property type="entry name" value="PROTEIN KINASE DOMAIN-CONTAINING PROTEIN"/>
    <property type="match status" value="1"/>
</dbReference>
<dbReference type="InterPro" id="IPR003591">
    <property type="entry name" value="Leu-rich_rpt_typical-subtyp"/>
</dbReference>
<evidence type="ECO:0000256" key="7">
    <source>
        <dbReference type="ARBA" id="ARBA00023136"/>
    </source>
</evidence>
<evidence type="ECO:0000256" key="3">
    <source>
        <dbReference type="ARBA" id="ARBA00022692"/>
    </source>
</evidence>
<comment type="subcellular location">
    <subcellularLocation>
        <location evidence="1">Membrane</location>
        <topology evidence="1">Single-pass membrane protein</topology>
    </subcellularLocation>
</comment>
<keyword evidence="3 9" id="KW-0812">Transmembrane</keyword>
<dbReference type="EMBL" id="JARPOI010000013">
    <property type="protein sequence ID" value="KAJ9163875.1"/>
    <property type="molecule type" value="Genomic_DNA"/>
</dbReference>
<dbReference type="PROSITE" id="PS51450">
    <property type="entry name" value="LRR"/>
    <property type="match status" value="1"/>
</dbReference>
<evidence type="ECO:0000256" key="4">
    <source>
        <dbReference type="ARBA" id="ARBA00022729"/>
    </source>
</evidence>
<comment type="caution">
    <text evidence="12">The sequence shown here is derived from an EMBL/GenBank/DDBJ whole genome shotgun (WGS) entry which is preliminary data.</text>
</comment>
<dbReference type="InterPro" id="IPR050647">
    <property type="entry name" value="Plant_LRR-RLKs"/>
</dbReference>
<dbReference type="SUPFAM" id="SSF56112">
    <property type="entry name" value="Protein kinase-like (PK-like)"/>
    <property type="match status" value="1"/>
</dbReference>
<evidence type="ECO:0000256" key="10">
    <source>
        <dbReference type="SAM" id="SignalP"/>
    </source>
</evidence>
<evidence type="ECO:0000256" key="6">
    <source>
        <dbReference type="ARBA" id="ARBA00022989"/>
    </source>
</evidence>
<evidence type="ECO:0000256" key="5">
    <source>
        <dbReference type="ARBA" id="ARBA00022737"/>
    </source>
</evidence>
<keyword evidence="4 10" id="KW-0732">Signal</keyword>
<dbReference type="InterPro" id="IPR032675">
    <property type="entry name" value="LRR_dom_sf"/>
</dbReference>
<feature type="transmembrane region" description="Helical" evidence="9">
    <location>
        <begin position="392"/>
        <end position="416"/>
    </location>
</feature>
<name>A0ABQ9LB58_HEVBR</name>
<dbReference type="Pfam" id="PF23598">
    <property type="entry name" value="LRR_14"/>
    <property type="match status" value="1"/>
</dbReference>
<dbReference type="Pfam" id="PF07714">
    <property type="entry name" value="PK_Tyr_Ser-Thr"/>
    <property type="match status" value="1"/>
</dbReference>
<feature type="chain" id="PRO_5046538514" description="Protein kinase domain-containing protein" evidence="10">
    <location>
        <begin position="24"/>
        <end position="762"/>
    </location>
</feature>
<dbReference type="InterPro" id="IPR001245">
    <property type="entry name" value="Ser-Thr/Tyr_kinase_cat_dom"/>
</dbReference>
<proteinExistence type="predicted"/>
<keyword evidence="5" id="KW-0677">Repeat</keyword>
<evidence type="ECO:0000256" key="1">
    <source>
        <dbReference type="ARBA" id="ARBA00004167"/>
    </source>
</evidence>
<keyword evidence="8" id="KW-0325">Glycoprotein</keyword>
<keyword evidence="6 9" id="KW-1133">Transmembrane helix</keyword>
<reference evidence="12" key="1">
    <citation type="journal article" date="2023" name="Plant Biotechnol. J.">
        <title>Chromosome-level wild Hevea brasiliensis genome provides new tools for genomic-assisted breeding and valuable loci to elevate rubber yield.</title>
        <authorList>
            <person name="Cheng H."/>
            <person name="Song X."/>
            <person name="Hu Y."/>
            <person name="Wu T."/>
            <person name="Yang Q."/>
            <person name="An Z."/>
            <person name="Feng S."/>
            <person name="Deng Z."/>
            <person name="Wu W."/>
            <person name="Zeng X."/>
            <person name="Tu M."/>
            <person name="Wang X."/>
            <person name="Huang H."/>
        </authorList>
    </citation>
    <scope>NUCLEOTIDE SEQUENCE</scope>
    <source>
        <strain evidence="12">MT/VB/25A 57/8</strain>
    </source>
</reference>
<evidence type="ECO:0000313" key="13">
    <source>
        <dbReference type="Proteomes" id="UP001174677"/>
    </source>
</evidence>
<dbReference type="Pfam" id="PF00560">
    <property type="entry name" value="LRR_1"/>
    <property type="match status" value="1"/>
</dbReference>
<dbReference type="InterPro" id="IPR001611">
    <property type="entry name" value="Leu-rich_rpt"/>
</dbReference>
<protein>
    <recommendedName>
        <fullName evidence="11">Protein kinase domain-containing protein</fullName>
    </recommendedName>
</protein>
<dbReference type="Pfam" id="PF08263">
    <property type="entry name" value="LRRNT_2"/>
    <property type="match status" value="1"/>
</dbReference>
<dbReference type="SMART" id="SM00369">
    <property type="entry name" value="LRR_TYP"/>
    <property type="match status" value="5"/>
</dbReference>
<feature type="domain" description="Protein kinase" evidence="11">
    <location>
        <begin position="483"/>
        <end position="750"/>
    </location>
</feature>
<keyword evidence="13" id="KW-1185">Reference proteome</keyword>
<keyword evidence="2" id="KW-0433">Leucine-rich repeat</keyword>
<dbReference type="PROSITE" id="PS50011">
    <property type="entry name" value="PROTEIN_KINASE_DOM"/>
    <property type="match status" value="1"/>
</dbReference>
<gene>
    <name evidence="12" type="ORF">P3X46_023502</name>
</gene>
<dbReference type="Gene3D" id="3.80.10.10">
    <property type="entry name" value="Ribonuclease Inhibitor"/>
    <property type="match status" value="2"/>
</dbReference>
<dbReference type="InterPro" id="IPR011009">
    <property type="entry name" value="Kinase-like_dom_sf"/>
</dbReference>
<dbReference type="Proteomes" id="UP001174677">
    <property type="component" value="Chromosome 13"/>
</dbReference>
<evidence type="ECO:0000259" key="11">
    <source>
        <dbReference type="PROSITE" id="PS50011"/>
    </source>
</evidence>
<accession>A0ABQ9LB58</accession>
<dbReference type="InterPro" id="IPR055414">
    <property type="entry name" value="LRR_R13L4/SHOC2-like"/>
</dbReference>
<dbReference type="PANTHER" id="PTHR48056">
    <property type="entry name" value="LRR RECEPTOR-LIKE SERINE/THREONINE-PROTEIN KINASE-RELATED"/>
    <property type="match status" value="1"/>
</dbReference>
<evidence type="ECO:0000256" key="9">
    <source>
        <dbReference type="SAM" id="Phobius"/>
    </source>
</evidence>
<sequence>MGYCSWLLLPCLLWSSLIVGSHQLQSSQKQVLLQLRKHLEYPNQLEIWNDNSMDFCFLSSTTKVNVSCQDNFVTKLRITGDKPSKIDNFVGFVIPNQTLSENFSMDSFVVTLARLNSLRVLSLVSLGIWGPLPDKIHRLSSLEYLDLSSNYLFGSVPPKISTMVKLQTLILDDNFFNDTVPNWFDSLSNLTILRLRNNQLNGPFPSSIQRVTTLTDLVLSSNEISGNLPSLDTLSNLRLLDLSVNNLDSNLAPMPKGLVTVFLSNNSFSGEIPYKYSKLSQLQHLDMSFNKLNGRPPAAIFSLPNISYLNLASNMLSGSLPDHLSCGSKLQFVDISNNSFTGGLPHCLSTESDDRVVKFGGNCLSIDLHHQRAESSCMPMPVKQKKSGGEDVGILVGVVAGILVVLLLLAFGFLVVRRRYCPRGISEQHLLHKAVQENSATELSSEILTSARFISEAAKLGTQGLPVCRSFTLRELKEATKNFDHSTILGEGTYGKLYKGRLEDGTQVAIRCLPSSKKYSIRNLKLRLDLLAKLRHPHLVCLLGHCVDSGGQDYKVNKVFLIYEYVSNGNFRTHLYEDSPGKLLSWSERLTVLIGVAKAVRFLHTGVIPGFFNNQVKTNNILLNEYGIAKLSDYGLSIISEEIANCGESGEGFKSRQMARLEDDVYSFGFILLESLVGPSASGRTDKLLLHELASCNSPDGHRKLVNPIVLATSSQESLSIVISITNKCICSESWSRPSFEDILWNLQYAAQIQSTVDGTKI</sequence>
<dbReference type="InterPro" id="IPR013210">
    <property type="entry name" value="LRR_N_plant-typ"/>
</dbReference>